<gene>
    <name evidence="4" type="ORF">SAMN02745146_1289</name>
</gene>
<dbReference type="CDD" id="cd00130">
    <property type="entry name" value="PAS"/>
    <property type="match status" value="1"/>
</dbReference>
<proteinExistence type="predicted"/>
<dbReference type="InterPro" id="IPR013656">
    <property type="entry name" value="PAS_4"/>
</dbReference>
<feature type="region of interest" description="Disordered" evidence="2">
    <location>
        <begin position="591"/>
        <end position="647"/>
    </location>
</feature>
<dbReference type="InterPro" id="IPR052155">
    <property type="entry name" value="Biofilm_reg_signaling"/>
</dbReference>
<sequence length="647" mass="72010">MPAPAAPFPPDAVPDELLRTLLDVLPTAVQLWRPLYALAGGELVDFSLEYLNPAGQQQRRLPGRTLLSFFAPLQAPVILARCRQAFETNTAAHHDFADPAAGADRRCQLVARRSGPLLVVSLTSHAARPDPRGELAGSAVAEVELGELRRAFEQAPVGFAVLRGPRYVIELANPTVCTMWGRSQAQALHTPLFELLPEVAGQGFEELMDGVLATGVPFVAHELPSFIDRQGRRQTVYWSFVYHPLREADGRITGIIMVATDVSEPVEARRQVQHLNDALAATNEELRVANEEGLANYAELRESQQQLLILAQELEARVQDRTAQLLAARTGAEQQRTRLERLFMAAPAAICILSGPELVYELVNPGYQELFAGRELLGRRLAEAFPELAGHDVLHTFRRVYETGRTNREENLLIPFLNPTSGQLQDRYFNFIQQARFDEHGCIDGVVVFGYEVTEQVEARQEIEQQRQVLHSLFMEAPIPIVILAGPEMVYQLVNPAYQQLFPGRELLGKALMDALPELADSPIPALLRQVYGTGTTATAQELPVRLARHHGGPLENIYWTFTCQARRDAHGAVDGVLIFAHDMTDQVRARQGVLESEEKARRPGHRQQRAGPGQHPANAHQRGPGYLRLHRLTRPESAHHQHRRAA</sequence>
<accession>A0A1M6CWC6</accession>
<evidence type="ECO:0000313" key="5">
    <source>
        <dbReference type="Proteomes" id="UP000184418"/>
    </source>
</evidence>
<dbReference type="AlphaFoldDB" id="A0A1M6CWC6"/>
<dbReference type="PANTHER" id="PTHR44757">
    <property type="entry name" value="DIGUANYLATE CYCLASE DGCP"/>
    <property type="match status" value="1"/>
</dbReference>
<feature type="domain" description="PAC" evidence="3">
    <location>
        <begin position="221"/>
        <end position="274"/>
    </location>
</feature>
<evidence type="ECO:0000256" key="2">
    <source>
        <dbReference type="SAM" id="MobiDB-lite"/>
    </source>
</evidence>
<dbReference type="Gene3D" id="3.30.450.20">
    <property type="entry name" value="PAS domain"/>
    <property type="match status" value="3"/>
</dbReference>
<evidence type="ECO:0000256" key="1">
    <source>
        <dbReference type="SAM" id="Coils"/>
    </source>
</evidence>
<dbReference type="SMART" id="SM00091">
    <property type="entry name" value="PAS"/>
    <property type="match status" value="4"/>
</dbReference>
<keyword evidence="5" id="KW-1185">Reference proteome</keyword>
<dbReference type="PROSITE" id="PS50113">
    <property type="entry name" value="PAC"/>
    <property type="match status" value="1"/>
</dbReference>
<dbReference type="OrthoDB" id="9813151at2"/>
<keyword evidence="1" id="KW-0175">Coiled coil</keyword>
<dbReference type="Proteomes" id="UP000184418">
    <property type="component" value="Unassembled WGS sequence"/>
</dbReference>
<evidence type="ECO:0000313" key="4">
    <source>
        <dbReference type="EMBL" id="SHI65114.1"/>
    </source>
</evidence>
<dbReference type="InterPro" id="IPR000700">
    <property type="entry name" value="PAS-assoc_C"/>
</dbReference>
<name>A0A1M6CWC6_9BACT</name>
<reference evidence="4 5" key="1">
    <citation type="submission" date="2016-11" db="EMBL/GenBank/DDBJ databases">
        <authorList>
            <person name="Jaros S."/>
            <person name="Januszkiewicz K."/>
            <person name="Wedrychowicz H."/>
        </authorList>
    </citation>
    <scope>NUCLEOTIDE SEQUENCE [LARGE SCALE GENOMIC DNA]</scope>
    <source>
        <strain evidence="4 5">DSM 21074</strain>
    </source>
</reference>
<dbReference type="EMBL" id="FQYN01000002">
    <property type="protein sequence ID" value="SHI65114.1"/>
    <property type="molecule type" value="Genomic_DNA"/>
</dbReference>
<dbReference type="InterPro" id="IPR035965">
    <property type="entry name" value="PAS-like_dom_sf"/>
</dbReference>
<organism evidence="4 5">
    <name type="scientific">Hymenobacter daecheongensis DSM 21074</name>
    <dbReference type="NCBI Taxonomy" id="1121955"/>
    <lineage>
        <taxon>Bacteria</taxon>
        <taxon>Pseudomonadati</taxon>
        <taxon>Bacteroidota</taxon>
        <taxon>Cytophagia</taxon>
        <taxon>Cytophagales</taxon>
        <taxon>Hymenobacteraceae</taxon>
        <taxon>Hymenobacter</taxon>
    </lineage>
</organism>
<dbReference type="PANTHER" id="PTHR44757:SF2">
    <property type="entry name" value="BIOFILM ARCHITECTURE MAINTENANCE PROTEIN MBAA"/>
    <property type="match status" value="1"/>
</dbReference>
<dbReference type="SUPFAM" id="SSF55785">
    <property type="entry name" value="PYP-like sensor domain (PAS domain)"/>
    <property type="match status" value="3"/>
</dbReference>
<dbReference type="Pfam" id="PF08448">
    <property type="entry name" value="PAS_4"/>
    <property type="match status" value="3"/>
</dbReference>
<dbReference type="NCBIfam" id="TIGR00229">
    <property type="entry name" value="sensory_box"/>
    <property type="match status" value="1"/>
</dbReference>
<protein>
    <submittedName>
        <fullName evidence="4">PAS domain S-box-containing protein</fullName>
    </submittedName>
</protein>
<evidence type="ECO:0000259" key="3">
    <source>
        <dbReference type="PROSITE" id="PS50113"/>
    </source>
</evidence>
<dbReference type="STRING" id="1121955.SAMN02745146_1289"/>
<dbReference type="InterPro" id="IPR000014">
    <property type="entry name" value="PAS"/>
</dbReference>
<feature type="coiled-coil region" evidence="1">
    <location>
        <begin position="272"/>
        <end position="317"/>
    </location>
</feature>
<dbReference type="RefSeq" id="WP_073106713.1">
    <property type="nucleotide sequence ID" value="NZ_FQYN01000002.1"/>
</dbReference>